<evidence type="ECO:0000313" key="3">
    <source>
        <dbReference type="EMBL" id="WBA40933.1"/>
    </source>
</evidence>
<accession>A0ABY7LKL3</accession>
<feature type="transmembrane region" description="Helical" evidence="1">
    <location>
        <begin position="150"/>
        <end position="167"/>
    </location>
</feature>
<evidence type="ECO:0000313" key="4">
    <source>
        <dbReference type="Proteomes" id="UP001211005"/>
    </source>
</evidence>
<feature type="transmembrane region" description="Helical" evidence="1">
    <location>
        <begin position="97"/>
        <end position="119"/>
    </location>
</feature>
<keyword evidence="4" id="KW-1185">Reference proteome</keyword>
<dbReference type="InterPro" id="IPR025749">
    <property type="entry name" value="Sphingomyelin_synth-like_dom"/>
</dbReference>
<protein>
    <submittedName>
        <fullName evidence="3">Phosphatase PAP2-related protein</fullName>
    </submittedName>
</protein>
<gene>
    <name evidence="3" type="ORF">O3303_14005</name>
</gene>
<keyword evidence="1" id="KW-0472">Membrane</keyword>
<sequence>MPASPAVSAPASPTLRWPEAWRAPSFRARLLLVLALLLGLLAALPRFFAYIQARPGVVLPDPLLAALPAHDVSGLIFGTIYLSVAASLWVLLPRPQLLLRALWAYLLLHVCRCLLLWLLPLEPPVGLLLLQDPLVDQLVYAAPAPITKDLFFSGHTATVVLLALAVGRGRLRTALLAAAAAVGTLVLVQHAHYTYDVLAAPLFAWGCYRVARCIADGALTAPHPIAPSPVERGN</sequence>
<name>A0ABY7LKL3_9BACT</name>
<dbReference type="Pfam" id="PF14360">
    <property type="entry name" value="PAP2_C"/>
    <property type="match status" value="1"/>
</dbReference>
<proteinExistence type="predicted"/>
<dbReference type="RefSeq" id="WP_269559019.1">
    <property type="nucleotide sequence ID" value="NZ_CP114767.1"/>
</dbReference>
<keyword evidence="1" id="KW-0812">Transmembrane</keyword>
<feature type="domain" description="Sphingomyelin synthase-like" evidence="2">
    <location>
        <begin position="149"/>
        <end position="208"/>
    </location>
</feature>
<evidence type="ECO:0000259" key="2">
    <source>
        <dbReference type="Pfam" id="PF14360"/>
    </source>
</evidence>
<organism evidence="3 4">
    <name type="scientific">Hymenobacter canadensis</name>
    <dbReference type="NCBI Taxonomy" id="2999067"/>
    <lineage>
        <taxon>Bacteria</taxon>
        <taxon>Pseudomonadati</taxon>
        <taxon>Bacteroidota</taxon>
        <taxon>Cytophagia</taxon>
        <taxon>Cytophagales</taxon>
        <taxon>Hymenobacteraceae</taxon>
        <taxon>Hymenobacter</taxon>
    </lineage>
</organism>
<feature type="transmembrane region" description="Helical" evidence="1">
    <location>
        <begin position="174"/>
        <end position="193"/>
    </location>
</feature>
<dbReference type="EMBL" id="CP114767">
    <property type="protein sequence ID" value="WBA40933.1"/>
    <property type="molecule type" value="Genomic_DNA"/>
</dbReference>
<keyword evidence="1" id="KW-1133">Transmembrane helix</keyword>
<dbReference type="Proteomes" id="UP001211005">
    <property type="component" value="Chromosome"/>
</dbReference>
<evidence type="ECO:0000256" key="1">
    <source>
        <dbReference type="SAM" id="Phobius"/>
    </source>
</evidence>
<reference evidence="3 4" key="1">
    <citation type="submission" date="2022-12" db="EMBL/GenBank/DDBJ databases">
        <title>Hymenobacter canadensis sp. nov. isolated from lake water of the Cambridge Bay, Canada.</title>
        <authorList>
            <person name="Kim W.H."/>
            <person name="Lee Y.M."/>
        </authorList>
    </citation>
    <scope>NUCLEOTIDE SEQUENCE [LARGE SCALE GENOMIC DNA]</scope>
    <source>
        <strain evidence="3 4">PAMC 29467</strain>
    </source>
</reference>
<feature type="transmembrane region" description="Helical" evidence="1">
    <location>
        <begin position="73"/>
        <end position="92"/>
    </location>
</feature>